<dbReference type="GO" id="GO:0000160">
    <property type="term" value="P:phosphorelay signal transduction system"/>
    <property type="evidence" value="ECO:0007669"/>
    <property type="project" value="UniProtKB-KW"/>
</dbReference>
<evidence type="ECO:0000313" key="8">
    <source>
        <dbReference type="Proteomes" id="UP000231192"/>
    </source>
</evidence>
<comment type="catalytic activity">
    <reaction evidence="1">
        <text>ATP + protein L-histidine = ADP + protein N-phospho-L-histidine.</text>
        <dbReference type="EC" id="2.7.13.3"/>
    </reaction>
</comment>
<evidence type="ECO:0000256" key="3">
    <source>
        <dbReference type="ARBA" id="ARBA00022679"/>
    </source>
</evidence>
<feature type="domain" description="Histidine kinase" evidence="6">
    <location>
        <begin position="1"/>
        <end position="221"/>
    </location>
</feature>
<dbReference type="InterPro" id="IPR005467">
    <property type="entry name" value="His_kinase_dom"/>
</dbReference>
<evidence type="ECO:0000313" key="7">
    <source>
        <dbReference type="EMBL" id="PIR83776.1"/>
    </source>
</evidence>
<dbReference type="InterPro" id="IPR050736">
    <property type="entry name" value="Sensor_HK_Regulatory"/>
</dbReference>
<dbReference type="GO" id="GO:0004673">
    <property type="term" value="F:protein histidine kinase activity"/>
    <property type="evidence" value="ECO:0007669"/>
    <property type="project" value="UniProtKB-EC"/>
</dbReference>
<reference evidence="8" key="1">
    <citation type="submission" date="2017-09" db="EMBL/GenBank/DDBJ databases">
        <title>Depth-based differentiation of microbial function through sediment-hosted aquifers and enrichment of novel symbionts in the deep terrestrial subsurface.</title>
        <authorList>
            <person name="Probst A.J."/>
            <person name="Ladd B."/>
            <person name="Jarett J.K."/>
            <person name="Geller-Mcgrath D.E."/>
            <person name="Sieber C.M.K."/>
            <person name="Emerson J.B."/>
            <person name="Anantharaman K."/>
            <person name="Thomas B.C."/>
            <person name="Malmstrom R."/>
            <person name="Stieglmeier M."/>
            <person name="Klingl A."/>
            <person name="Woyke T."/>
            <person name="Ryan C.M."/>
            <person name="Banfield J.F."/>
        </authorList>
    </citation>
    <scope>NUCLEOTIDE SEQUENCE [LARGE SCALE GENOMIC DNA]</scope>
</reference>
<gene>
    <name evidence="7" type="ORF">COU18_02575</name>
</gene>
<keyword evidence="3" id="KW-0808">Transferase</keyword>
<keyword evidence="4" id="KW-0418">Kinase</keyword>
<dbReference type="Pfam" id="PF02518">
    <property type="entry name" value="HATPase_c"/>
    <property type="match status" value="1"/>
</dbReference>
<dbReference type="PROSITE" id="PS50109">
    <property type="entry name" value="HIS_KIN"/>
    <property type="match status" value="1"/>
</dbReference>
<dbReference type="Gene3D" id="3.30.565.10">
    <property type="entry name" value="Histidine kinase-like ATPase, C-terminal domain"/>
    <property type="match status" value="1"/>
</dbReference>
<dbReference type="CDD" id="cd00075">
    <property type="entry name" value="HATPase"/>
    <property type="match status" value="1"/>
</dbReference>
<name>A0A2H0UDM5_9BACT</name>
<dbReference type="Proteomes" id="UP000231192">
    <property type="component" value="Unassembled WGS sequence"/>
</dbReference>
<accession>A0A2H0UDM5</accession>
<dbReference type="EMBL" id="PFBK01000008">
    <property type="protein sequence ID" value="PIR83776.1"/>
    <property type="molecule type" value="Genomic_DNA"/>
</dbReference>
<dbReference type="EC" id="2.7.13.3" evidence="2"/>
<comment type="caution">
    <text evidence="7">The sequence shown here is derived from an EMBL/GenBank/DDBJ whole genome shotgun (WGS) entry which is preliminary data.</text>
</comment>
<dbReference type="InterPro" id="IPR036890">
    <property type="entry name" value="HATPase_C_sf"/>
</dbReference>
<evidence type="ECO:0000256" key="4">
    <source>
        <dbReference type="ARBA" id="ARBA00022777"/>
    </source>
</evidence>
<protein>
    <recommendedName>
        <fullName evidence="2">histidine kinase</fullName>
        <ecNumber evidence="2">2.7.13.3</ecNumber>
    </recommendedName>
</protein>
<dbReference type="SUPFAM" id="SSF55874">
    <property type="entry name" value="ATPase domain of HSP90 chaperone/DNA topoisomerase II/histidine kinase"/>
    <property type="match status" value="1"/>
</dbReference>
<evidence type="ECO:0000256" key="1">
    <source>
        <dbReference type="ARBA" id="ARBA00000085"/>
    </source>
</evidence>
<evidence type="ECO:0000256" key="2">
    <source>
        <dbReference type="ARBA" id="ARBA00012438"/>
    </source>
</evidence>
<proteinExistence type="predicted"/>
<dbReference type="PANTHER" id="PTHR43711:SF1">
    <property type="entry name" value="HISTIDINE KINASE 1"/>
    <property type="match status" value="1"/>
</dbReference>
<dbReference type="AlphaFoldDB" id="A0A2H0UDM5"/>
<evidence type="ECO:0000259" key="6">
    <source>
        <dbReference type="PROSITE" id="PS50109"/>
    </source>
</evidence>
<organism evidence="7 8">
    <name type="scientific">Candidatus Kaiserbacteria bacterium CG10_big_fil_rev_8_21_14_0_10_51_14</name>
    <dbReference type="NCBI Taxonomy" id="1974610"/>
    <lineage>
        <taxon>Bacteria</taxon>
        <taxon>Candidatus Kaiseribacteriota</taxon>
    </lineage>
</organism>
<evidence type="ECO:0000256" key="5">
    <source>
        <dbReference type="ARBA" id="ARBA00023012"/>
    </source>
</evidence>
<sequence>MSHEVKGYLAKSEAGFASIIEGDYGAIPERLKGMATAALADVRKGVRTVIEILDASNLKKGTISYKKQAFDFRKAVIEVARHLELAAREKGLAIQMAIAENDVYALNGDEEKIRQHLIRNLIDNAIKYTPAGTIKIDLVRKGPVLRFSVEDHGVGITPEDMQLLFTEGGHGKDSIKVNVHSTGYGLFIAKEIVDAHGGKIWAESEGEGKGARFIVEFPASLA</sequence>
<dbReference type="InterPro" id="IPR003594">
    <property type="entry name" value="HATPase_dom"/>
</dbReference>
<dbReference type="SMART" id="SM00387">
    <property type="entry name" value="HATPase_c"/>
    <property type="match status" value="1"/>
</dbReference>
<dbReference type="PANTHER" id="PTHR43711">
    <property type="entry name" value="TWO-COMPONENT HISTIDINE KINASE"/>
    <property type="match status" value="1"/>
</dbReference>
<keyword evidence="5" id="KW-0902">Two-component regulatory system</keyword>